<keyword evidence="3" id="KW-0698">rRNA processing</keyword>
<name>A0A075FNR4_9EURY</name>
<comment type="similarity">
    <text evidence="1">Belongs to the methyltransferase superfamily. Fibrillarin family.</text>
</comment>
<dbReference type="GO" id="GO:1990259">
    <property type="term" value="F:histone H2AQ104 methyltransferase activity"/>
    <property type="evidence" value="ECO:0007669"/>
    <property type="project" value="TreeGrafter"/>
</dbReference>
<evidence type="ECO:0000256" key="4">
    <source>
        <dbReference type="ARBA" id="ARBA00022603"/>
    </source>
</evidence>
<proteinExistence type="inferred from homology"/>
<keyword evidence="4" id="KW-0489">Methyltransferase</keyword>
<evidence type="ECO:0000256" key="2">
    <source>
        <dbReference type="ARBA" id="ARBA00015190"/>
    </source>
</evidence>
<dbReference type="GO" id="GO:0008649">
    <property type="term" value="F:rRNA methyltransferase activity"/>
    <property type="evidence" value="ECO:0007669"/>
    <property type="project" value="TreeGrafter"/>
</dbReference>
<sequence>MALPDYLRKKKGFLELKKNKKWISWNPYHSKLSAYVLAGGPEWPFEEKSNILYLGAAEGNTVSFLSHICHGGRIIGVDISSVAMAELLVLAEKRKNIIPFLGSAHFPKKYSPHTSIPDILYQDVAQRDQVEIFIRNYNFFGPKCGLLMLKSRSSPGKDNEVFRDSKRKMESRFKRVDAVDITKWAKGHMAYYVE</sequence>
<accession>A0A075FNR4</accession>
<reference evidence="8" key="1">
    <citation type="journal article" date="2014" name="Genome Biol. Evol.">
        <title>Pangenome evidence for extensive interdomain horizontal transfer affecting lineage core and shell genes in uncultured planktonic thaumarchaeota and euryarchaeota.</title>
        <authorList>
            <person name="Deschamps P."/>
            <person name="Zivanovic Y."/>
            <person name="Moreira D."/>
            <person name="Rodriguez-Valera F."/>
            <person name="Lopez-Garcia P."/>
        </authorList>
    </citation>
    <scope>NUCLEOTIDE SEQUENCE</scope>
</reference>
<dbReference type="Pfam" id="PF01269">
    <property type="entry name" value="Fibrillarin"/>
    <property type="match status" value="1"/>
</dbReference>
<dbReference type="GO" id="GO:0000494">
    <property type="term" value="P:box C/D sno(s)RNA 3'-end processing"/>
    <property type="evidence" value="ECO:0007669"/>
    <property type="project" value="TreeGrafter"/>
</dbReference>
<dbReference type="NCBIfam" id="NF003276">
    <property type="entry name" value="PRK04266.1-2"/>
    <property type="match status" value="1"/>
</dbReference>
<gene>
    <name evidence="8" type="primary">flpA</name>
</gene>
<dbReference type="Gene3D" id="3.40.50.150">
    <property type="entry name" value="Vaccinia Virus protein VP39"/>
    <property type="match status" value="1"/>
</dbReference>
<evidence type="ECO:0000256" key="6">
    <source>
        <dbReference type="ARBA" id="ARBA00022694"/>
    </source>
</evidence>
<evidence type="ECO:0000256" key="7">
    <source>
        <dbReference type="ARBA" id="ARBA00022884"/>
    </source>
</evidence>
<evidence type="ECO:0000313" key="8">
    <source>
        <dbReference type="EMBL" id="AIE91342.1"/>
    </source>
</evidence>
<evidence type="ECO:0000256" key="3">
    <source>
        <dbReference type="ARBA" id="ARBA00022552"/>
    </source>
</evidence>
<organism evidence="8">
    <name type="scientific">uncultured marine group II/III euryarchaeote AD1000_117_B07</name>
    <dbReference type="NCBI Taxonomy" id="1457721"/>
    <lineage>
        <taxon>Archaea</taxon>
        <taxon>Methanobacteriati</taxon>
        <taxon>Methanobacteriota</taxon>
        <taxon>environmental samples</taxon>
    </lineage>
</organism>
<dbReference type="GO" id="GO:0003723">
    <property type="term" value="F:RNA binding"/>
    <property type="evidence" value="ECO:0007669"/>
    <property type="project" value="UniProtKB-KW"/>
</dbReference>
<dbReference type="GO" id="GO:0008033">
    <property type="term" value="P:tRNA processing"/>
    <property type="evidence" value="ECO:0007669"/>
    <property type="project" value="UniProtKB-KW"/>
</dbReference>
<evidence type="ECO:0000256" key="1">
    <source>
        <dbReference type="ARBA" id="ARBA00010632"/>
    </source>
</evidence>
<keyword evidence="6" id="KW-0819">tRNA processing</keyword>
<dbReference type="PANTHER" id="PTHR10335">
    <property type="entry name" value="RRNA 2-O-METHYLTRANSFERASE FIBRILLARIN"/>
    <property type="match status" value="1"/>
</dbReference>
<protein>
    <recommendedName>
        <fullName evidence="2">rRNA 2'-O-methyltransferase fibrillarin</fullName>
    </recommendedName>
</protein>
<dbReference type="SMART" id="SM01206">
    <property type="entry name" value="Fibrillarin"/>
    <property type="match status" value="1"/>
</dbReference>
<dbReference type="InterPro" id="IPR000692">
    <property type="entry name" value="Fibrillarin"/>
</dbReference>
<dbReference type="InterPro" id="IPR029063">
    <property type="entry name" value="SAM-dependent_MTases_sf"/>
</dbReference>
<dbReference type="AlphaFoldDB" id="A0A075FNR4"/>
<dbReference type="EMBL" id="KF900335">
    <property type="protein sequence ID" value="AIE91342.1"/>
    <property type="molecule type" value="Genomic_DNA"/>
</dbReference>
<keyword evidence="5" id="KW-0808">Transferase</keyword>
<keyword evidence="7" id="KW-0694">RNA-binding</keyword>
<dbReference type="PANTHER" id="PTHR10335:SF17">
    <property type="entry name" value="FIBRILLARIN"/>
    <property type="match status" value="1"/>
</dbReference>
<dbReference type="SUPFAM" id="SSF53335">
    <property type="entry name" value="S-adenosyl-L-methionine-dependent methyltransferases"/>
    <property type="match status" value="1"/>
</dbReference>
<dbReference type="PRINTS" id="PR00052">
    <property type="entry name" value="FIBRILLARIN"/>
</dbReference>
<evidence type="ECO:0000256" key="5">
    <source>
        <dbReference type="ARBA" id="ARBA00022679"/>
    </source>
</evidence>